<dbReference type="Gene3D" id="2.40.100.20">
    <property type="match status" value="1"/>
</dbReference>
<dbReference type="STRING" id="561176.SAMN04488561_2543"/>
<dbReference type="OrthoDB" id="5298378at2"/>
<name>A0A1H5LEU7_9ACTN</name>
<dbReference type="Pfam" id="PF18050">
    <property type="entry name" value="Cyclophil_like2"/>
    <property type="match status" value="1"/>
</dbReference>
<organism evidence="2 3">
    <name type="scientific">Jiangella alba</name>
    <dbReference type="NCBI Taxonomy" id="561176"/>
    <lineage>
        <taxon>Bacteria</taxon>
        <taxon>Bacillati</taxon>
        <taxon>Actinomycetota</taxon>
        <taxon>Actinomycetes</taxon>
        <taxon>Jiangellales</taxon>
        <taxon>Jiangellaceae</taxon>
        <taxon>Jiangella</taxon>
    </lineage>
</organism>
<evidence type="ECO:0000313" key="3">
    <source>
        <dbReference type="Proteomes" id="UP000181980"/>
    </source>
</evidence>
<evidence type="ECO:0000259" key="1">
    <source>
        <dbReference type="Pfam" id="PF18050"/>
    </source>
</evidence>
<protein>
    <recommendedName>
        <fullName evidence="1">Cyclophilin-like domain-containing protein</fullName>
    </recommendedName>
</protein>
<dbReference type="RefSeq" id="WP_083289232.1">
    <property type="nucleotide sequence ID" value="NZ_FNUC01000003.1"/>
</dbReference>
<dbReference type="InterPro" id="IPR041183">
    <property type="entry name" value="Cyclophilin-like"/>
</dbReference>
<dbReference type="InterPro" id="IPR029000">
    <property type="entry name" value="Cyclophilin-like_dom_sf"/>
</dbReference>
<accession>A0A1H5LEU7</accession>
<dbReference type="EMBL" id="FNUC01000003">
    <property type="protein sequence ID" value="SEE75067.1"/>
    <property type="molecule type" value="Genomic_DNA"/>
</dbReference>
<dbReference type="Proteomes" id="UP000181980">
    <property type="component" value="Unassembled WGS sequence"/>
</dbReference>
<keyword evidence="3" id="KW-1185">Reference proteome</keyword>
<reference evidence="3" key="1">
    <citation type="submission" date="2016-10" db="EMBL/GenBank/DDBJ databases">
        <authorList>
            <person name="Varghese N."/>
            <person name="Submissions S."/>
        </authorList>
    </citation>
    <scope>NUCLEOTIDE SEQUENCE [LARGE SCALE GENOMIC DNA]</scope>
    <source>
        <strain evidence="3">DSM 45237</strain>
    </source>
</reference>
<gene>
    <name evidence="2" type="ORF">SAMN04488561_2543</name>
</gene>
<feature type="domain" description="Cyclophilin-like" evidence="1">
    <location>
        <begin position="17"/>
        <end position="123"/>
    </location>
</feature>
<dbReference type="SUPFAM" id="SSF50891">
    <property type="entry name" value="Cyclophilin-like"/>
    <property type="match status" value="1"/>
</dbReference>
<evidence type="ECO:0000313" key="2">
    <source>
        <dbReference type="EMBL" id="SEE75067.1"/>
    </source>
</evidence>
<proteinExistence type="predicted"/>
<dbReference type="AlphaFoldDB" id="A0A1H5LEU7"/>
<sequence length="126" mass="13337">MDDTVIGTIIRFTAASGPTIDVTLDEDNPAVRDLLTMLPLTLTFEDFNGVEKIAYPPREIQTAGAPPSSAGPGDLAIYVPWGDIAFFYEGTRGAPSADIVHLGVFAATLDQLEALEDGEVTVAVVE</sequence>